<dbReference type="Pfam" id="PF00722">
    <property type="entry name" value="Glyco_hydro_16"/>
    <property type="match status" value="1"/>
</dbReference>
<dbReference type="Proteomes" id="UP000292685">
    <property type="component" value="Unassembled WGS sequence"/>
</dbReference>
<dbReference type="RefSeq" id="WP_130451548.1">
    <property type="nucleotide sequence ID" value="NZ_SHLA01000001.1"/>
</dbReference>
<dbReference type="CDD" id="cd23432">
    <property type="entry name" value="beta-trefoil_Ricin_EndoBetaGal-like"/>
    <property type="match status" value="1"/>
</dbReference>
<dbReference type="SUPFAM" id="SSF50370">
    <property type="entry name" value="Ricin B-like lectins"/>
    <property type="match status" value="1"/>
</dbReference>
<dbReference type="PANTHER" id="PTHR10963">
    <property type="entry name" value="GLYCOSYL HYDROLASE-RELATED"/>
    <property type="match status" value="1"/>
</dbReference>
<dbReference type="GO" id="GO:0005975">
    <property type="term" value="P:carbohydrate metabolic process"/>
    <property type="evidence" value="ECO:0007669"/>
    <property type="project" value="InterPro"/>
</dbReference>
<gene>
    <name evidence="4" type="ORF">EV380_2678</name>
</gene>
<feature type="signal peptide" evidence="2">
    <location>
        <begin position="1"/>
        <end position="25"/>
    </location>
</feature>
<feature type="chain" id="PRO_5038883981" evidence="2">
    <location>
        <begin position="26"/>
        <end position="426"/>
    </location>
</feature>
<comment type="similarity">
    <text evidence="1">Belongs to the glycosyl hydrolase 16 family.</text>
</comment>
<reference evidence="4 5" key="1">
    <citation type="submission" date="2019-02" db="EMBL/GenBank/DDBJ databases">
        <title>Sequencing the genomes of 1000 actinobacteria strains.</title>
        <authorList>
            <person name="Klenk H.-P."/>
        </authorList>
    </citation>
    <scope>NUCLEOTIDE SEQUENCE [LARGE SCALE GENOMIC DNA]</scope>
    <source>
        <strain evidence="4 5">DSM 17364</strain>
    </source>
</reference>
<dbReference type="Gene3D" id="2.80.10.50">
    <property type="match status" value="1"/>
</dbReference>
<sequence length="426" mass="47825">MKRTQLTWVAAAMAVALLSSTAASAQATETPPDVPSKPGYTLDFAEEFNGTSLDTERWYPYYLPHWVEPENMSDTAARYTVSDGTIKLRVEEDQPPWNPDQDGTVVSSAIQTFNAPDWHKFNGSAVNRNDQTNFNGYTTKYGYVETRAKLSNAGGGGHQAVWLVGTDTSTTAQPEIDFIETFFSTPDKWRIAAYGWGDPDFLSSWAMEEVPVSGTPTEEFHVYGMDWTPWGLKFYYDGELVKTINDAPNQPMGFVVNIYTGAGSGAPNDVWPKQWEVDYLRVFKDQGGYSEDLSSTWKVLANRHLPGYLNIEPNDGVVRFGDVPMSYWSAHWVPETIASGDIRLRNRWTNEFLYLDDDTAKHGTVSSTQTSADWQRTEINSTWFRLNNRAADGAIHVENNTGYPEFGLVPSNWWSSHWTLKPAPAA</sequence>
<dbReference type="PANTHER" id="PTHR10963:SF55">
    <property type="entry name" value="GLYCOSIDE HYDROLASE FAMILY 16 PROTEIN"/>
    <property type="match status" value="1"/>
</dbReference>
<dbReference type="InterPro" id="IPR013320">
    <property type="entry name" value="ConA-like_dom_sf"/>
</dbReference>
<accession>A0A4Q8AGS8</accession>
<name>A0A4Q8AGS8_9MICC</name>
<dbReference type="Gene3D" id="2.60.120.200">
    <property type="match status" value="1"/>
</dbReference>
<dbReference type="OrthoDB" id="9809583at2"/>
<dbReference type="PROSITE" id="PS51762">
    <property type="entry name" value="GH16_2"/>
    <property type="match status" value="1"/>
</dbReference>
<evidence type="ECO:0000256" key="2">
    <source>
        <dbReference type="SAM" id="SignalP"/>
    </source>
</evidence>
<dbReference type="EMBL" id="SHLA01000001">
    <property type="protein sequence ID" value="RZU63071.1"/>
    <property type="molecule type" value="Genomic_DNA"/>
</dbReference>
<comment type="caution">
    <text evidence="4">The sequence shown here is derived from an EMBL/GenBank/DDBJ whole genome shotgun (WGS) entry which is preliminary data.</text>
</comment>
<evidence type="ECO:0000313" key="4">
    <source>
        <dbReference type="EMBL" id="RZU63071.1"/>
    </source>
</evidence>
<organism evidence="4 5">
    <name type="scientific">Zhihengliuella halotolerans</name>
    <dbReference type="NCBI Taxonomy" id="370736"/>
    <lineage>
        <taxon>Bacteria</taxon>
        <taxon>Bacillati</taxon>
        <taxon>Actinomycetota</taxon>
        <taxon>Actinomycetes</taxon>
        <taxon>Micrococcales</taxon>
        <taxon>Micrococcaceae</taxon>
        <taxon>Zhihengliuella</taxon>
    </lineage>
</organism>
<dbReference type="InterPro" id="IPR000757">
    <property type="entry name" value="Beta-glucanase-like"/>
</dbReference>
<dbReference type="InterPro" id="IPR035992">
    <property type="entry name" value="Ricin_B-like_lectins"/>
</dbReference>
<evidence type="ECO:0000256" key="1">
    <source>
        <dbReference type="ARBA" id="ARBA00006865"/>
    </source>
</evidence>
<dbReference type="SUPFAM" id="SSF49899">
    <property type="entry name" value="Concanavalin A-like lectins/glucanases"/>
    <property type="match status" value="1"/>
</dbReference>
<proteinExistence type="inferred from homology"/>
<dbReference type="CDD" id="cd00413">
    <property type="entry name" value="Glyco_hydrolase_16"/>
    <property type="match status" value="1"/>
</dbReference>
<keyword evidence="2" id="KW-0732">Signal</keyword>
<dbReference type="AlphaFoldDB" id="A0A4Q8AGS8"/>
<feature type="domain" description="GH16" evidence="3">
    <location>
        <begin position="24"/>
        <end position="288"/>
    </location>
</feature>
<keyword evidence="5" id="KW-1185">Reference proteome</keyword>
<dbReference type="GO" id="GO:0004553">
    <property type="term" value="F:hydrolase activity, hydrolyzing O-glycosyl compounds"/>
    <property type="evidence" value="ECO:0007669"/>
    <property type="project" value="InterPro"/>
</dbReference>
<evidence type="ECO:0000313" key="5">
    <source>
        <dbReference type="Proteomes" id="UP000292685"/>
    </source>
</evidence>
<protein>
    <submittedName>
        <fullName evidence="4">Beta-glucanase (GH16 family)</fullName>
    </submittedName>
</protein>
<dbReference type="InterPro" id="IPR050546">
    <property type="entry name" value="Glycosyl_Hydrlase_16"/>
</dbReference>
<evidence type="ECO:0000259" key="3">
    <source>
        <dbReference type="PROSITE" id="PS51762"/>
    </source>
</evidence>